<evidence type="ECO:0000256" key="2">
    <source>
        <dbReference type="ARBA" id="ARBA00022527"/>
    </source>
</evidence>
<dbReference type="GO" id="GO:0005737">
    <property type="term" value="C:cytoplasm"/>
    <property type="evidence" value="ECO:0007669"/>
    <property type="project" value="TreeGrafter"/>
</dbReference>
<dbReference type="InterPro" id="IPR011009">
    <property type="entry name" value="Kinase-like_dom_sf"/>
</dbReference>
<evidence type="ECO:0000313" key="11">
    <source>
        <dbReference type="Proteomes" id="UP000772434"/>
    </source>
</evidence>
<protein>
    <recommendedName>
        <fullName evidence="1">non-specific serine/threonine protein kinase</fullName>
        <ecNumber evidence="1">2.7.11.1</ecNumber>
    </recommendedName>
</protein>
<dbReference type="InterPro" id="IPR051334">
    <property type="entry name" value="SRPK"/>
</dbReference>
<dbReference type="Gene3D" id="1.10.510.10">
    <property type="entry name" value="Transferase(Phosphotransferase) domain 1"/>
    <property type="match status" value="1"/>
</dbReference>
<name>A0A9P5PKU9_9AGAR</name>
<comment type="catalytic activity">
    <reaction evidence="7">
        <text>L-threonyl-[protein] + ATP = O-phospho-L-threonyl-[protein] + ADP + H(+)</text>
        <dbReference type="Rhea" id="RHEA:46608"/>
        <dbReference type="Rhea" id="RHEA-COMP:11060"/>
        <dbReference type="Rhea" id="RHEA-COMP:11605"/>
        <dbReference type="ChEBI" id="CHEBI:15378"/>
        <dbReference type="ChEBI" id="CHEBI:30013"/>
        <dbReference type="ChEBI" id="CHEBI:30616"/>
        <dbReference type="ChEBI" id="CHEBI:61977"/>
        <dbReference type="ChEBI" id="CHEBI:456216"/>
        <dbReference type="EC" id="2.7.11.1"/>
    </reaction>
</comment>
<feature type="non-terminal residue" evidence="10">
    <location>
        <position position="155"/>
    </location>
</feature>
<proteinExistence type="predicted"/>
<dbReference type="GO" id="GO:0005634">
    <property type="term" value="C:nucleus"/>
    <property type="evidence" value="ECO:0007669"/>
    <property type="project" value="TreeGrafter"/>
</dbReference>
<feature type="non-terminal residue" evidence="10">
    <location>
        <position position="1"/>
    </location>
</feature>
<dbReference type="PANTHER" id="PTHR47634:SF9">
    <property type="entry name" value="PROTEIN KINASE DOMAIN-CONTAINING PROTEIN-RELATED"/>
    <property type="match status" value="1"/>
</dbReference>
<dbReference type="Proteomes" id="UP000772434">
    <property type="component" value="Unassembled WGS sequence"/>
</dbReference>
<evidence type="ECO:0000256" key="7">
    <source>
        <dbReference type="ARBA" id="ARBA00047899"/>
    </source>
</evidence>
<evidence type="ECO:0000313" key="10">
    <source>
        <dbReference type="EMBL" id="KAF9063830.1"/>
    </source>
</evidence>
<dbReference type="GO" id="GO:0050684">
    <property type="term" value="P:regulation of mRNA processing"/>
    <property type="evidence" value="ECO:0007669"/>
    <property type="project" value="TreeGrafter"/>
</dbReference>
<dbReference type="PROSITE" id="PS50011">
    <property type="entry name" value="PROTEIN_KINASE_DOM"/>
    <property type="match status" value="1"/>
</dbReference>
<dbReference type="InterPro" id="IPR000719">
    <property type="entry name" value="Prot_kinase_dom"/>
</dbReference>
<evidence type="ECO:0000256" key="1">
    <source>
        <dbReference type="ARBA" id="ARBA00012513"/>
    </source>
</evidence>
<keyword evidence="5" id="KW-0418">Kinase</keyword>
<evidence type="ECO:0000259" key="9">
    <source>
        <dbReference type="PROSITE" id="PS50011"/>
    </source>
</evidence>
<accession>A0A9P5PKU9</accession>
<keyword evidence="2" id="KW-0723">Serine/threonine-protein kinase</keyword>
<dbReference type="SUPFAM" id="SSF56112">
    <property type="entry name" value="Protein kinase-like (PK-like)"/>
    <property type="match status" value="1"/>
</dbReference>
<reference evidence="10" key="1">
    <citation type="submission" date="2020-11" db="EMBL/GenBank/DDBJ databases">
        <authorList>
            <consortium name="DOE Joint Genome Institute"/>
            <person name="Ahrendt S."/>
            <person name="Riley R."/>
            <person name="Andreopoulos W."/>
            <person name="Labutti K."/>
            <person name="Pangilinan J."/>
            <person name="Ruiz-Duenas F.J."/>
            <person name="Barrasa J.M."/>
            <person name="Sanchez-Garcia M."/>
            <person name="Camarero S."/>
            <person name="Miyauchi S."/>
            <person name="Serrano A."/>
            <person name="Linde D."/>
            <person name="Babiker R."/>
            <person name="Drula E."/>
            <person name="Ayuso-Fernandez I."/>
            <person name="Pacheco R."/>
            <person name="Padilla G."/>
            <person name="Ferreira P."/>
            <person name="Barriuso J."/>
            <person name="Kellner H."/>
            <person name="Castanera R."/>
            <person name="Alfaro M."/>
            <person name="Ramirez L."/>
            <person name="Pisabarro A.G."/>
            <person name="Kuo A."/>
            <person name="Tritt A."/>
            <person name="Lipzen A."/>
            <person name="He G."/>
            <person name="Yan M."/>
            <person name="Ng V."/>
            <person name="Cullen D."/>
            <person name="Martin F."/>
            <person name="Rosso M.-N."/>
            <person name="Henrissat B."/>
            <person name="Hibbett D."/>
            <person name="Martinez A.T."/>
            <person name="Grigoriev I.V."/>
        </authorList>
    </citation>
    <scope>NUCLEOTIDE SEQUENCE</scope>
    <source>
        <strain evidence="10">AH 40177</strain>
    </source>
</reference>
<gene>
    <name evidence="10" type="ORF">BDP27DRAFT_1198533</name>
</gene>
<keyword evidence="3" id="KW-0808">Transferase</keyword>
<sequence>VENVKRYQPGGFHPVHLGDTFHNNRYTVVYKLGHGSYSTPIRACSHEPSSSTLKIVVLESTKVASEIAVFHHLQQLSNLDIDNGNKDFVVYLLDKFKHHGPNGMHQCIVTEVLGPCLGLDDCLVEEHFNGFAKHVAAQISRGLRYLHKHFVVHGG</sequence>
<comment type="caution">
    <text evidence="10">The sequence shown here is derived from an EMBL/GenBank/DDBJ whole genome shotgun (WGS) entry which is preliminary data.</text>
</comment>
<evidence type="ECO:0000256" key="6">
    <source>
        <dbReference type="ARBA" id="ARBA00022840"/>
    </source>
</evidence>
<evidence type="ECO:0000256" key="4">
    <source>
        <dbReference type="ARBA" id="ARBA00022741"/>
    </source>
</evidence>
<evidence type="ECO:0000256" key="5">
    <source>
        <dbReference type="ARBA" id="ARBA00022777"/>
    </source>
</evidence>
<dbReference type="PANTHER" id="PTHR47634">
    <property type="entry name" value="PROTEIN KINASE DOMAIN-CONTAINING PROTEIN-RELATED"/>
    <property type="match status" value="1"/>
</dbReference>
<feature type="domain" description="Protein kinase" evidence="9">
    <location>
        <begin position="26"/>
        <end position="155"/>
    </location>
</feature>
<dbReference type="EC" id="2.7.11.1" evidence="1"/>
<keyword evidence="6" id="KW-0067">ATP-binding</keyword>
<comment type="catalytic activity">
    <reaction evidence="8">
        <text>L-seryl-[protein] + ATP = O-phospho-L-seryl-[protein] + ADP + H(+)</text>
        <dbReference type="Rhea" id="RHEA:17989"/>
        <dbReference type="Rhea" id="RHEA-COMP:9863"/>
        <dbReference type="Rhea" id="RHEA-COMP:11604"/>
        <dbReference type="ChEBI" id="CHEBI:15378"/>
        <dbReference type="ChEBI" id="CHEBI:29999"/>
        <dbReference type="ChEBI" id="CHEBI:30616"/>
        <dbReference type="ChEBI" id="CHEBI:83421"/>
        <dbReference type="ChEBI" id="CHEBI:456216"/>
        <dbReference type="EC" id="2.7.11.1"/>
    </reaction>
</comment>
<organism evidence="10 11">
    <name type="scientific">Rhodocollybia butyracea</name>
    <dbReference type="NCBI Taxonomy" id="206335"/>
    <lineage>
        <taxon>Eukaryota</taxon>
        <taxon>Fungi</taxon>
        <taxon>Dikarya</taxon>
        <taxon>Basidiomycota</taxon>
        <taxon>Agaricomycotina</taxon>
        <taxon>Agaricomycetes</taxon>
        <taxon>Agaricomycetidae</taxon>
        <taxon>Agaricales</taxon>
        <taxon>Marasmiineae</taxon>
        <taxon>Omphalotaceae</taxon>
        <taxon>Rhodocollybia</taxon>
    </lineage>
</organism>
<dbReference type="EMBL" id="JADNRY010000137">
    <property type="protein sequence ID" value="KAF9063830.1"/>
    <property type="molecule type" value="Genomic_DNA"/>
</dbReference>
<dbReference type="AlphaFoldDB" id="A0A9P5PKU9"/>
<keyword evidence="11" id="KW-1185">Reference proteome</keyword>
<dbReference type="Gene3D" id="3.30.200.20">
    <property type="entry name" value="Phosphorylase Kinase, domain 1"/>
    <property type="match status" value="1"/>
</dbReference>
<dbReference type="OrthoDB" id="5979581at2759"/>
<dbReference type="GO" id="GO:0005524">
    <property type="term" value="F:ATP binding"/>
    <property type="evidence" value="ECO:0007669"/>
    <property type="project" value="UniProtKB-KW"/>
</dbReference>
<dbReference type="GO" id="GO:0004674">
    <property type="term" value="F:protein serine/threonine kinase activity"/>
    <property type="evidence" value="ECO:0007669"/>
    <property type="project" value="UniProtKB-KW"/>
</dbReference>
<evidence type="ECO:0000256" key="8">
    <source>
        <dbReference type="ARBA" id="ARBA00048679"/>
    </source>
</evidence>
<keyword evidence="4" id="KW-0547">Nucleotide-binding</keyword>
<dbReference type="GO" id="GO:0000245">
    <property type="term" value="P:spliceosomal complex assembly"/>
    <property type="evidence" value="ECO:0007669"/>
    <property type="project" value="TreeGrafter"/>
</dbReference>
<evidence type="ECO:0000256" key="3">
    <source>
        <dbReference type="ARBA" id="ARBA00022679"/>
    </source>
</evidence>